<dbReference type="EMBL" id="CM000846">
    <property type="protein sequence ID" value="KRH22388.1"/>
    <property type="molecule type" value="Genomic_DNA"/>
</dbReference>
<evidence type="ECO:0000313" key="2">
    <source>
        <dbReference type="EnsemblPlants" id="KRH22388"/>
    </source>
</evidence>
<dbReference type="AlphaFoldDB" id="K7M2P4"/>
<keyword evidence="3" id="KW-1185">Reference proteome</keyword>
<dbReference type="EnsemblPlants" id="KRH22388">
    <property type="protein sequence ID" value="KRH22388"/>
    <property type="gene ID" value="GLYMA_13G297300"/>
</dbReference>
<dbReference type="PaxDb" id="3847-GLYMA13G37310.1"/>
<gene>
    <name evidence="1" type="ORF">GLYMA_13G297300</name>
</gene>
<evidence type="ECO:0000313" key="3">
    <source>
        <dbReference type="Proteomes" id="UP000008827"/>
    </source>
</evidence>
<name>K7M2P4_SOYBN</name>
<protein>
    <submittedName>
        <fullName evidence="1 2">Uncharacterized protein</fullName>
    </submittedName>
</protein>
<dbReference type="Proteomes" id="UP000008827">
    <property type="component" value="Chromosome 13"/>
</dbReference>
<organism evidence="1">
    <name type="scientific">Glycine max</name>
    <name type="common">Soybean</name>
    <name type="synonym">Glycine hispida</name>
    <dbReference type="NCBI Taxonomy" id="3847"/>
    <lineage>
        <taxon>Eukaryota</taxon>
        <taxon>Viridiplantae</taxon>
        <taxon>Streptophyta</taxon>
        <taxon>Embryophyta</taxon>
        <taxon>Tracheophyta</taxon>
        <taxon>Spermatophyta</taxon>
        <taxon>Magnoliopsida</taxon>
        <taxon>eudicotyledons</taxon>
        <taxon>Gunneridae</taxon>
        <taxon>Pentapetalae</taxon>
        <taxon>rosids</taxon>
        <taxon>fabids</taxon>
        <taxon>Fabales</taxon>
        <taxon>Fabaceae</taxon>
        <taxon>Papilionoideae</taxon>
        <taxon>50 kb inversion clade</taxon>
        <taxon>NPAAA clade</taxon>
        <taxon>indigoferoid/millettioid clade</taxon>
        <taxon>Phaseoleae</taxon>
        <taxon>Glycine</taxon>
        <taxon>Glycine subgen. Soja</taxon>
    </lineage>
</organism>
<reference evidence="1" key="3">
    <citation type="submission" date="2018-07" db="EMBL/GenBank/DDBJ databases">
        <title>WGS assembly of Glycine max.</title>
        <authorList>
            <person name="Schmutz J."/>
            <person name="Cannon S."/>
            <person name="Schlueter J."/>
            <person name="Ma J."/>
            <person name="Mitros T."/>
            <person name="Nelson W."/>
            <person name="Hyten D."/>
            <person name="Song Q."/>
            <person name="Thelen J."/>
            <person name="Cheng J."/>
            <person name="Xu D."/>
            <person name="Hellsten U."/>
            <person name="May G."/>
            <person name="Yu Y."/>
            <person name="Sakurai T."/>
            <person name="Umezawa T."/>
            <person name="Bhattacharyya M."/>
            <person name="Sandhu D."/>
            <person name="Valliyodan B."/>
            <person name="Lindquist E."/>
            <person name="Peto M."/>
            <person name="Grant D."/>
            <person name="Shu S."/>
            <person name="Goodstein D."/>
            <person name="Barry K."/>
            <person name="Futrell-Griggs M."/>
            <person name="Abernathy B."/>
            <person name="Du J."/>
            <person name="Tian Z."/>
            <person name="Zhu L."/>
            <person name="Gill N."/>
            <person name="Joshi T."/>
            <person name="Libault M."/>
            <person name="Sethuraman A."/>
            <person name="Zhang X."/>
            <person name="Shinozaki K."/>
            <person name="Nguyen H."/>
            <person name="Wing R."/>
            <person name="Cregan P."/>
            <person name="Specht J."/>
            <person name="Grimwood J."/>
            <person name="Rokhsar D."/>
            <person name="Stacey G."/>
            <person name="Shoemaker R."/>
            <person name="Jackson S."/>
        </authorList>
    </citation>
    <scope>NUCLEOTIDE SEQUENCE</scope>
    <source>
        <tissue evidence="1">Callus</tissue>
    </source>
</reference>
<reference evidence="1 2" key="1">
    <citation type="journal article" date="2010" name="Nature">
        <title>Genome sequence of the palaeopolyploid soybean.</title>
        <authorList>
            <person name="Schmutz J."/>
            <person name="Cannon S.B."/>
            <person name="Schlueter J."/>
            <person name="Ma J."/>
            <person name="Mitros T."/>
            <person name="Nelson W."/>
            <person name="Hyten D.L."/>
            <person name="Song Q."/>
            <person name="Thelen J.J."/>
            <person name="Cheng J."/>
            <person name="Xu D."/>
            <person name="Hellsten U."/>
            <person name="May G.D."/>
            <person name="Yu Y."/>
            <person name="Sakurai T."/>
            <person name="Umezawa T."/>
            <person name="Bhattacharyya M.K."/>
            <person name="Sandhu D."/>
            <person name="Valliyodan B."/>
            <person name="Lindquist E."/>
            <person name="Peto M."/>
            <person name="Grant D."/>
            <person name="Shu S."/>
            <person name="Goodstein D."/>
            <person name="Barry K."/>
            <person name="Futrell-Griggs M."/>
            <person name="Abernathy B."/>
            <person name="Du J."/>
            <person name="Tian Z."/>
            <person name="Zhu L."/>
            <person name="Gill N."/>
            <person name="Joshi T."/>
            <person name="Libault M."/>
            <person name="Sethuraman A."/>
            <person name="Zhang X.-C."/>
            <person name="Shinozaki K."/>
            <person name="Nguyen H.T."/>
            <person name="Wing R.A."/>
            <person name="Cregan P."/>
            <person name="Specht J."/>
            <person name="Grimwood J."/>
            <person name="Rokhsar D."/>
            <person name="Stacey G."/>
            <person name="Shoemaker R.C."/>
            <person name="Jackson S.A."/>
        </authorList>
    </citation>
    <scope>NUCLEOTIDE SEQUENCE</scope>
    <source>
        <strain evidence="2">cv. Williams 82</strain>
        <tissue evidence="1">Callus</tissue>
    </source>
</reference>
<proteinExistence type="predicted"/>
<dbReference type="HOGENOM" id="CLU_2324853_0_0_1"/>
<evidence type="ECO:0000313" key="1">
    <source>
        <dbReference type="EMBL" id="KRH22388.1"/>
    </source>
</evidence>
<dbReference type="InParanoid" id="K7M2P4"/>
<reference evidence="2" key="2">
    <citation type="submission" date="2018-02" db="UniProtKB">
        <authorList>
            <consortium name="EnsemblPlants"/>
        </authorList>
    </citation>
    <scope>IDENTIFICATION</scope>
    <source>
        <strain evidence="2">Williams 82</strain>
    </source>
</reference>
<accession>K7M2P4</accession>
<sequence>MFGLINSIYHMLTIEFKVDFVVVLSMKPFYSTCRKLQASATSGLDSPCWCIILAIRNEPCSSLRQKAAPNKFWFVKIAVSMLHLIRVSLPALERCLPPR</sequence>
<dbReference type="Gramene" id="KRH22388">
    <property type="protein sequence ID" value="KRH22388"/>
    <property type="gene ID" value="GLYMA_13G297300"/>
</dbReference>